<dbReference type="CDD" id="cd08279">
    <property type="entry name" value="Zn_ADH_class_III"/>
    <property type="match status" value="1"/>
</dbReference>
<dbReference type="GO" id="GO:0008270">
    <property type="term" value="F:zinc ion binding"/>
    <property type="evidence" value="ECO:0007669"/>
    <property type="project" value="InterPro"/>
</dbReference>
<organism evidence="8 9">
    <name type="scientific">Brevifollis gellanilyticus</name>
    <dbReference type="NCBI Taxonomy" id="748831"/>
    <lineage>
        <taxon>Bacteria</taxon>
        <taxon>Pseudomonadati</taxon>
        <taxon>Verrucomicrobiota</taxon>
        <taxon>Verrucomicrobiia</taxon>
        <taxon>Verrucomicrobiales</taxon>
        <taxon>Verrucomicrobiaceae</taxon>
    </lineage>
</organism>
<dbReference type="AlphaFoldDB" id="A0A512MG15"/>
<evidence type="ECO:0000256" key="2">
    <source>
        <dbReference type="ARBA" id="ARBA00022723"/>
    </source>
</evidence>
<keyword evidence="9" id="KW-1185">Reference proteome</keyword>
<dbReference type="InterPro" id="IPR013154">
    <property type="entry name" value="ADH-like_N"/>
</dbReference>
<evidence type="ECO:0000313" key="9">
    <source>
        <dbReference type="Proteomes" id="UP000321577"/>
    </source>
</evidence>
<dbReference type="InterPro" id="IPR020843">
    <property type="entry name" value="ER"/>
</dbReference>
<dbReference type="SMART" id="SM00829">
    <property type="entry name" value="PKS_ER"/>
    <property type="match status" value="1"/>
</dbReference>
<dbReference type="InterPro" id="IPR036291">
    <property type="entry name" value="NAD(P)-bd_dom_sf"/>
</dbReference>
<keyword evidence="4" id="KW-0560">Oxidoreductase</keyword>
<dbReference type="Proteomes" id="UP000321577">
    <property type="component" value="Unassembled WGS sequence"/>
</dbReference>
<comment type="caution">
    <text evidence="8">The sequence shown here is derived from an EMBL/GenBank/DDBJ whole genome shotgun (WGS) entry which is preliminary data.</text>
</comment>
<dbReference type="GO" id="GO:0046294">
    <property type="term" value="P:formaldehyde catabolic process"/>
    <property type="evidence" value="ECO:0007669"/>
    <property type="project" value="TreeGrafter"/>
</dbReference>
<dbReference type="InterPro" id="IPR002328">
    <property type="entry name" value="ADH_Zn_CS"/>
</dbReference>
<evidence type="ECO:0000256" key="4">
    <source>
        <dbReference type="ARBA" id="ARBA00023002"/>
    </source>
</evidence>
<sequence>MTGGEGFRFTPRMPKALAAVLYESGKPLVIEEVDVAEPQAGEVMVRMKAAGVCHSDLHVMKGDLPMPAPIILGHEGAGIVEAVGPGVISVKPGDAVWPIWRSSCGRCDYCQQGRPALCDLGTAMRFTGLMPDGKTRFRNSKGDSVRHYAGVSTFSSISTMPEAAVVKIEGDFPLWKAALISCGVITGIGAVTHAAQVRPGSTVAVFGCGGIGLNIIQGARMISAKQIIAVDTVASKEVHARTMGATHFIDSTTCDPVKAIKDLTGGLGVDFSFEAIGLPGPIEQAFDSLRKGGTCVVAGICRGDARAQINANQLLYAEKTLKGSLYGSMRPRIDLPRLMDLHQTGALKLDELLTRTWRLDQINEAYASLERGEVARSLIVWD</sequence>
<dbReference type="SUPFAM" id="SSF51735">
    <property type="entry name" value="NAD(P)-binding Rossmann-fold domains"/>
    <property type="match status" value="1"/>
</dbReference>
<accession>A0A512MG15</accession>
<dbReference type="SUPFAM" id="SSF50129">
    <property type="entry name" value="GroES-like"/>
    <property type="match status" value="2"/>
</dbReference>
<keyword evidence="5" id="KW-0520">NAD</keyword>
<comment type="similarity">
    <text evidence="6">Belongs to the zinc-containing alcohol dehydrogenase family.</text>
</comment>
<evidence type="ECO:0000256" key="1">
    <source>
        <dbReference type="ARBA" id="ARBA00001947"/>
    </source>
</evidence>
<dbReference type="EMBL" id="BKAG01000056">
    <property type="protein sequence ID" value="GEP45680.1"/>
    <property type="molecule type" value="Genomic_DNA"/>
</dbReference>
<comment type="cofactor">
    <cofactor evidence="1 6">
        <name>Zn(2+)</name>
        <dbReference type="ChEBI" id="CHEBI:29105"/>
    </cofactor>
</comment>
<dbReference type="GO" id="GO:0051903">
    <property type="term" value="F:S-(hydroxymethyl)glutathione dehydrogenase [NAD(P)+] activity"/>
    <property type="evidence" value="ECO:0007669"/>
    <property type="project" value="TreeGrafter"/>
</dbReference>
<dbReference type="FunFam" id="3.40.50.720:FF:000003">
    <property type="entry name" value="S-(hydroxymethyl)glutathione dehydrogenase"/>
    <property type="match status" value="1"/>
</dbReference>
<dbReference type="Gene3D" id="3.90.180.10">
    <property type="entry name" value="Medium-chain alcohol dehydrogenases, catalytic domain"/>
    <property type="match status" value="1"/>
</dbReference>
<dbReference type="PANTHER" id="PTHR43880:SF12">
    <property type="entry name" value="ALCOHOL DEHYDROGENASE CLASS-3"/>
    <property type="match status" value="1"/>
</dbReference>
<dbReference type="PANTHER" id="PTHR43880">
    <property type="entry name" value="ALCOHOL DEHYDROGENASE"/>
    <property type="match status" value="1"/>
</dbReference>
<evidence type="ECO:0000313" key="8">
    <source>
        <dbReference type="EMBL" id="GEP45680.1"/>
    </source>
</evidence>
<evidence type="ECO:0000259" key="7">
    <source>
        <dbReference type="SMART" id="SM00829"/>
    </source>
</evidence>
<proteinExistence type="inferred from homology"/>
<reference evidence="8 9" key="1">
    <citation type="submission" date="2019-07" db="EMBL/GenBank/DDBJ databases">
        <title>Whole genome shotgun sequence of Brevifollis gellanilyticus NBRC 108608.</title>
        <authorList>
            <person name="Hosoyama A."/>
            <person name="Uohara A."/>
            <person name="Ohji S."/>
            <person name="Ichikawa N."/>
        </authorList>
    </citation>
    <scope>NUCLEOTIDE SEQUENCE [LARGE SCALE GENOMIC DNA]</scope>
    <source>
        <strain evidence="8 9">NBRC 108608</strain>
    </source>
</reference>
<dbReference type="Pfam" id="PF08240">
    <property type="entry name" value="ADH_N"/>
    <property type="match status" value="1"/>
</dbReference>
<name>A0A512MG15_9BACT</name>
<dbReference type="Pfam" id="PF00107">
    <property type="entry name" value="ADH_zinc_N"/>
    <property type="match status" value="1"/>
</dbReference>
<dbReference type="GO" id="GO:0005829">
    <property type="term" value="C:cytosol"/>
    <property type="evidence" value="ECO:0007669"/>
    <property type="project" value="TreeGrafter"/>
</dbReference>
<dbReference type="InterPro" id="IPR013149">
    <property type="entry name" value="ADH-like_C"/>
</dbReference>
<evidence type="ECO:0000256" key="3">
    <source>
        <dbReference type="ARBA" id="ARBA00022833"/>
    </source>
</evidence>
<gene>
    <name evidence="8" type="ORF">BGE01nite_49710</name>
</gene>
<feature type="domain" description="Enoyl reductase (ER)" evidence="7">
    <location>
        <begin position="25"/>
        <end position="379"/>
    </location>
</feature>
<protein>
    <submittedName>
        <fullName evidence="8">Alcohol dehydrogenase</fullName>
    </submittedName>
</protein>
<evidence type="ECO:0000256" key="6">
    <source>
        <dbReference type="RuleBase" id="RU361277"/>
    </source>
</evidence>
<dbReference type="InterPro" id="IPR011032">
    <property type="entry name" value="GroES-like_sf"/>
</dbReference>
<keyword evidence="3 6" id="KW-0862">Zinc</keyword>
<dbReference type="Gene3D" id="3.40.50.720">
    <property type="entry name" value="NAD(P)-binding Rossmann-like Domain"/>
    <property type="match status" value="1"/>
</dbReference>
<dbReference type="PROSITE" id="PS00059">
    <property type="entry name" value="ADH_ZINC"/>
    <property type="match status" value="1"/>
</dbReference>
<keyword evidence="2 6" id="KW-0479">Metal-binding</keyword>
<evidence type="ECO:0000256" key="5">
    <source>
        <dbReference type="ARBA" id="ARBA00023027"/>
    </source>
</evidence>